<dbReference type="Pfam" id="PF00048">
    <property type="entry name" value="IL8"/>
    <property type="match status" value="1"/>
</dbReference>
<accession>A0A3Q3VRR9</accession>
<feature type="domain" description="Chemokine interleukin-8-like" evidence="3">
    <location>
        <begin position="29"/>
        <end position="81"/>
    </location>
</feature>
<proteinExistence type="predicted"/>
<keyword evidence="5" id="KW-1185">Reference proteome</keyword>
<evidence type="ECO:0000313" key="5">
    <source>
        <dbReference type="Proteomes" id="UP000261620"/>
    </source>
</evidence>
<evidence type="ECO:0000313" key="4">
    <source>
        <dbReference type="Ensembl" id="ENSMMOP00000005056.1"/>
    </source>
</evidence>
<sequence>MVTRGSLLKSVLVVMFMLAAVESGEKLATCCRKVNRREITEPITGFMVQKASRSCVPAVIFQTEKGLFCSQVNAPWVKAKIFAFKKANNEASRSSAASLLSIITSTASPPSSSSNLPSVPFRE</sequence>
<dbReference type="Gene3D" id="2.40.50.40">
    <property type="match status" value="1"/>
</dbReference>
<organism evidence="4 5">
    <name type="scientific">Mola mola</name>
    <name type="common">Ocean sunfish</name>
    <name type="synonym">Tetraodon mola</name>
    <dbReference type="NCBI Taxonomy" id="94237"/>
    <lineage>
        <taxon>Eukaryota</taxon>
        <taxon>Metazoa</taxon>
        <taxon>Chordata</taxon>
        <taxon>Craniata</taxon>
        <taxon>Vertebrata</taxon>
        <taxon>Euteleostomi</taxon>
        <taxon>Actinopterygii</taxon>
        <taxon>Neopterygii</taxon>
        <taxon>Teleostei</taxon>
        <taxon>Neoteleostei</taxon>
        <taxon>Acanthomorphata</taxon>
        <taxon>Eupercaria</taxon>
        <taxon>Tetraodontiformes</taxon>
        <taxon>Molidae</taxon>
        <taxon>Mola</taxon>
    </lineage>
</organism>
<keyword evidence="2" id="KW-0732">Signal</keyword>
<keyword evidence="1" id="KW-0202">Cytokine</keyword>
<dbReference type="Ensembl" id="ENSMMOT00000005147.1">
    <property type="protein sequence ID" value="ENSMMOP00000005056.1"/>
    <property type="gene ID" value="ENSMMOG00000004037.1"/>
</dbReference>
<evidence type="ECO:0000256" key="2">
    <source>
        <dbReference type="SAM" id="SignalP"/>
    </source>
</evidence>
<dbReference type="Proteomes" id="UP000261620">
    <property type="component" value="Unplaced"/>
</dbReference>
<dbReference type="SUPFAM" id="SSF54117">
    <property type="entry name" value="Interleukin 8-like chemokines"/>
    <property type="match status" value="1"/>
</dbReference>
<feature type="signal peptide" evidence="2">
    <location>
        <begin position="1"/>
        <end position="23"/>
    </location>
</feature>
<dbReference type="InterPro" id="IPR036048">
    <property type="entry name" value="Interleukin_8-like_sf"/>
</dbReference>
<dbReference type="AlphaFoldDB" id="A0A3Q3VRR9"/>
<dbReference type="InterPro" id="IPR001811">
    <property type="entry name" value="Chemokine_IL8-like_dom"/>
</dbReference>
<dbReference type="OMA" id="TAWTITD"/>
<feature type="chain" id="PRO_5018790261" description="Chemokine interleukin-8-like domain-containing protein" evidence="2">
    <location>
        <begin position="24"/>
        <end position="123"/>
    </location>
</feature>
<reference evidence="4" key="2">
    <citation type="submission" date="2025-09" db="UniProtKB">
        <authorList>
            <consortium name="Ensembl"/>
        </authorList>
    </citation>
    <scope>IDENTIFICATION</scope>
</reference>
<protein>
    <recommendedName>
        <fullName evidence="3">Chemokine interleukin-8-like domain-containing protein</fullName>
    </recommendedName>
</protein>
<dbReference type="GO" id="GO:0005615">
    <property type="term" value="C:extracellular space"/>
    <property type="evidence" value="ECO:0007669"/>
    <property type="project" value="UniProtKB-KW"/>
</dbReference>
<dbReference type="GO" id="GO:0008009">
    <property type="term" value="F:chemokine activity"/>
    <property type="evidence" value="ECO:0007669"/>
    <property type="project" value="InterPro"/>
</dbReference>
<name>A0A3Q3VRR9_MOLML</name>
<dbReference type="GO" id="GO:0006955">
    <property type="term" value="P:immune response"/>
    <property type="evidence" value="ECO:0007669"/>
    <property type="project" value="InterPro"/>
</dbReference>
<reference evidence="4" key="1">
    <citation type="submission" date="2025-08" db="UniProtKB">
        <authorList>
            <consortium name="Ensembl"/>
        </authorList>
    </citation>
    <scope>IDENTIFICATION</scope>
</reference>
<evidence type="ECO:0000256" key="1">
    <source>
        <dbReference type="ARBA" id="ARBA00022514"/>
    </source>
</evidence>
<evidence type="ECO:0000259" key="3">
    <source>
        <dbReference type="Pfam" id="PF00048"/>
    </source>
</evidence>